<evidence type="ECO:0000256" key="1">
    <source>
        <dbReference type="SAM" id="MobiDB-lite"/>
    </source>
</evidence>
<name>A0AAD7NNT3_9AGAR</name>
<dbReference type="Pfam" id="PF14474">
    <property type="entry name" value="RTC4"/>
    <property type="match status" value="1"/>
</dbReference>
<organism evidence="3 4">
    <name type="scientific">Mycena metata</name>
    <dbReference type="NCBI Taxonomy" id="1033252"/>
    <lineage>
        <taxon>Eukaryota</taxon>
        <taxon>Fungi</taxon>
        <taxon>Dikarya</taxon>
        <taxon>Basidiomycota</taxon>
        <taxon>Agaricomycotina</taxon>
        <taxon>Agaricomycetes</taxon>
        <taxon>Agaricomycetidae</taxon>
        <taxon>Agaricales</taxon>
        <taxon>Marasmiineae</taxon>
        <taxon>Mycenaceae</taxon>
        <taxon>Mycena</taxon>
    </lineage>
</organism>
<dbReference type="Proteomes" id="UP001215598">
    <property type="component" value="Unassembled WGS sequence"/>
</dbReference>
<dbReference type="AlphaFoldDB" id="A0AAD7NNT3"/>
<dbReference type="EMBL" id="JARKIB010000019">
    <property type="protein sequence ID" value="KAJ7768926.1"/>
    <property type="molecule type" value="Genomic_DNA"/>
</dbReference>
<evidence type="ECO:0000313" key="3">
    <source>
        <dbReference type="EMBL" id="KAJ7768926.1"/>
    </source>
</evidence>
<proteinExistence type="predicted"/>
<comment type="caution">
    <text evidence="3">The sequence shown here is derived from an EMBL/GenBank/DDBJ whole genome shotgun (WGS) entry which is preliminary data.</text>
</comment>
<reference evidence="3" key="1">
    <citation type="submission" date="2023-03" db="EMBL/GenBank/DDBJ databases">
        <title>Massive genome expansion in bonnet fungi (Mycena s.s.) driven by repeated elements and novel gene families across ecological guilds.</title>
        <authorList>
            <consortium name="Lawrence Berkeley National Laboratory"/>
            <person name="Harder C.B."/>
            <person name="Miyauchi S."/>
            <person name="Viragh M."/>
            <person name="Kuo A."/>
            <person name="Thoen E."/>
            <person name="Andreopoulos B."/>
            <person name="Lu D."/>
            <person name="Skrede I."/>
            <person name="Drula E."/>
            <person name="Henrissat B."/>
            <person name="Morin E."/>
            <person name="Kohler A."/>
            <person name="Barry K."/>
            <person name="LaButti K."/>
            <person name="Morin E."/>
            <person name="Salamov A."/>
            <person name="Lipzen A."/>
            <person name="Mereny Z."/>
            <person name="Hegedus B."/>
            <person name="Baldrian P."/>
            <person name="Stursova M."/>
            <person name="Weitz H."/>
            <person name="Taylor A."/>
            <person name="Grigoriev I.V."/>
            <person name="Nagy L.G."/>
            <person name="Martin F."/>
            <person name="Kauserud H."/>
        </authorList>
    </citation>
    <scope>NUCLEOTIDE SEQUENCE</scope>
    <source>
        <strain evidence="3">CBHHK182m</strain>
    </source>
</reference>
<evidence type="ECO:0000313" key="4">
    <source>
        <dbReference type="Proteomes" id="UP001215598"/>
    </source>
</evidence>
<protein>
    <recommendedName>
        <fullName evidence="2">Restriction of telomere capping protein 4 C-terminal domain-containing protein</fullName>
    </recommendedName>
</protein>
<sequence>MPSDSSPQLLTLTKQKTLICRAISAQKKRDAFLAKAQAQGWPTNIRFDELSALVLALKDEILELASDSDELHKNSVWKEFLESIDYQVYKFAAAPDSFQNAKKEAYRGGDFGPQGRSIIAATIEHLISTEISVDQIFQTLASLVDTPHHWDDSDDETKLILETDFVDFILTPHITISLVALELNVPFDEAWTVFQQSDKIGRALHPILHTATPQENSPSPIKHTVNTSECVWPDLTGVRRQYLPPNGLDRHLSPLPISLRAYTVVAIEEAEKVQNSGKLSWLCSLCPKFTPPQEVERSPLEKQKKGVQKTASQKKTAVASPKPTAVKRYSTRSAVHSSS</sequence>
<evidence type="ECO:0000259" key="2">
    <source>
        <dbReference type="Pfam" id="PF14474"/>
    </source>
</evidence>
<feature type="compositionally biased region" description="Basic and acidic residues" evidence="1">
    <location>
        <begin position="294"/>
        <end position="304"/>
    </location>
</feature>
<gene>
    <name evidence="3" type="ORF">B0H16DRAFT_1452856</name>
</gene>
<accession>A0AAD7NNT3</accession>
<feature type="region of interest" description="Disordered" evidence="1">
    <location>
        <begin position="292"/>
        <end position="339"/>
    </location>
</feature>
<dbReference type="InterPro" id="IPR028094">
    <property type="entry name" value="RTC4_C"/>
</dbReference>
<feature type="domain" description="Restriction of telomere capping protein 4 C-terminal" evidence="2">
    <location>
        <begin position="93"/>
        <end position="206"/>
    </location>
</feature>
<keyword evidence="4" id="KW-1185">Reference proteome</keyword>